<dbReference type="VEuPathDB" id="VectorBase:PPAPM1_003265"/>
<feature type="region of interest" description="Disordered" evidence="1">
    <location>
        <begin position="311"/>
        <end position="339"/>
    </location>
</feature>
<name>A0A1B0DIL1_PHLPP</name>
<dbReference type="Pfam" id="PF03564">
    <property type="entry name" value="DUF1759"/>
    <property type="match status" value="1"/>
</dbReference>
<protein>
    <submittedName>
        <fullName evidence="2">Uncharacterized protein</fullName>
    </submittedName>
</protein>
<dbReference type="EMBL" id="AJVK01034449">
    <property type="status" value="NOT_ANNOTATED_CDS"/>
    <property type="molecule type" value="Genomic_DNA"/>
</dbReference>
<dbReference type="VEuPathDB" id="VectorBase:PPAI007996"/>
<dbReference type="Proteomes" id="UP000092462">
    <property type="component" value="Unassembled WGS sequence"/>
</dbReference>
<evidence type="ECO:0000313" key="2">
    <source>
        <dbReference type="EnsemblMetazoa" id="PPAI007996-PA"/>
    </source>
</evidence>
<evidence type="ECO:0000256" key="1">
    <source>
        <dbReference type="SAM" id="MobiDB-lite"/>
    </source>
</evidence>
<reference evidence="2" key="1">
    <citation type="submission" date="2022-08" db="UniProtKB">
        <authorList>
            <consortium name="EnsemblMetazoa"/>
        </authorList>
    </citation>
    <scope>IDENTIFICATION</scope>
    <source>
        <strain evidence="2">Israel</strain>
    </source>
</reference>
<dbReference type="EnsemblMetazoa" id="PPAI007996-RA">
    <property type="protein sequence ID" value="PPAI007996-PA"/>
    <property type="gene ID" value="PPAI007996"/>
</dbReference>
<dbReference type="PANTHER" id="PTHR47331">
    <property type="entry name" value="PHD-TYPE DOMAIN-CONTAINING PROTEIN"/>
    <property type="match status" value="1"/>
</dbReference>
<organism evidence="2 3">
    <name type="scientific">Phlebotomus papatasi</name>
    <name type="common">Sandfly</name>
    <dbReference type="NCBI Taxonomy" id="29031"/>
    <lineage>
        <taxon>Eukaryota</taxon>
        <taxon>Metazoa</taxon>
        <taxon>Ecdysozoa</taxon>
        <taxon>Arthropoda</taxon>
        <taxon>Hexapoda</taxon>
        <taxon>Insecta</taxon>
        <taxon>Pterygota</taxon>
        <taxon>Neoptera</taxon>
        <taxon>Endopterygota</taxon>
        <taxon>Diptera</taxon>
        <taxon>Nematocera</taxon>
        <taxon>Psychodoidea</taxon>
        <taxon>Psychodidae</taxon>
        <taxon>Phlebotomus</taxon>
        <taxon>Phlebotomus</taxon>
    </lineage>
</organism>
<sequence length="561" mass="63361">MSNLETALSMLMTHQMRAEERNQALFQQLGATMSSLSMDAPRREMHSNKLPTLEVPDFSGDRTQWPNFKGMFLSIVHNNRRLSDIQRLQYLKSLVSGNALKLIRNVPMSEQGYDSAWRLLMKHFDDAFTVVHHEIEKFCRIPAISTLNVESFTDLYATAVSVLDSLDGQNATSRDPWVIYLLLSKLDSETKAFLDFLSTRLKSLEMCQTIPATASNQQVKTTPSKPIRSRLNLAAVTRDSSSTSFPACQQTYHKVFRCPTFLEMSPPDRLALVRQHNLCRKCITSTHNSRDCTFFPCRRCSGPHNTLLHGSFESPAQSVSNPKPSVTSAPTNPTSAAPLTAEPFQLNRITQIQNLTDISHWHYVPSHLNPADIVSRGMYPRDLQGSHSWWDGPAFIVQGIFMWPTQCNGSSMIITTNTSHPELPLLLTFQQSLFSITNDFERLLRIVAYVLRFFQKSSSRNRDVPITSELLRAEKVLVRLAQGEQLEEVRQAIRSGAVYRSQKFHHLRQLCPFIDEENIIRVGGRLEESIAVRTAVPNGSSWETTKAGFITLICSGDSILS</sequence>
<dbReference type="AlphaFoldDB" id="A0A1B0DIL1"/>
<accession>A0A1B0DIL1</accession>
<keyword evidence="3" id="KW-1185">Reference proteome</keyword>
<proteinExistence type="predicted"/>
<dbReference type="VEuPathDB" id="VectorBase:PPAPM1_003713"/>
<dbReference type="PANTHER" id="PTHR47331:SF5">
    <property type="entry name" value="RIBONUCLEASE H"/>
    <property type="match status" value="1"/>
</dbReference>
<dbReference type="InterPro" id="IPR005312">
    <property type="entry name" value="DUF1759"/>
</dbReference>
<feature type="compositionally biased region" description="Polar residues" evidence="1">
    <location>
        <begin position="314"/>
        <end position="337"/>
    </location>
</feature>
<evidence type="ECO:0000313" key="3">
    <source>
        <dbReference type="Proteomes" id="UP000092462"/>
    </source>
</evidence>